<dbReference type="SUPFAM" id="SSF140996">
    <property type="entry name" value="Hermes dimerisation domain"/>
    <property type="match status" value="1"/>
</dbReference>
<name>A0AAW2TTG4_SESRA</name>
<organism evidence="10">
    <name type="scientific">Sesamum radiatum</name>
    <name type="common">Black benniseed</name>
    <dbReference type="NCBI Taxonomy" id="300843"/>
    <lineage>
        <taxon>Eukaryota</taxon>
        <taxon>Viridiplantae</taxon>
        <taxon>Streptophyta</taxon>
        <taxon>Embryophyta</taxon>
        <taxon>Tracheophyta</taxon>
        <taxon>Spermatophyta</taxon>
        <taxon>Magnoliopsida</taxon>
        <taxon>eudicotyledons</taxon>
        <taxon>Gunneridae</taxon>
        <taxon>Pentapetalae</taxon>
        <taxon>asterids</taxon>
        <taxon>lamiids</taxon>
        <taxon>Lamiales</taxon>
        <taxon>Pedaliaceae</taxon>
        <taxon>Sesamum</taxon>
    </lineage>
</organism>
<dbReference type="GO" id="GO:0008270">
    <property type="term" value="F:zinc ion binding"/>
    <property type="evidence" value="ECO:0007669"/>
    <property type="project" value="UniProtKB-KW"/>
</dbReference>
<evidence type="ECO:0000256" key="1">
    <source>
        <dbReference type="ARBA" id="ARBA00022723"/>
    </source>
</evidence>
<dbReference type="SUPFAM" id="SSF53098">
    <property type="entry name" value="Ribonuclease H-like"/>
    <property type="match status" value="1"/>
</dbReference>
<keyword evidence="1" id="KW-0479">Metal-binding</keyword>
<dbReference type="AlphaFoldDB" id="A0AAW2TTG4"/>
<protein>
    <submittedName>
        <fullName evidence="10">Zinc finger BED domain-containing protein RICESLEEPER 2</fullName>
    </submittedName>
</protein>
<dbReference type="InterPro" id="IPR012337">
    <property type="entry name" value="RNaseH-like_sf"/>
</dbReference>
<dbReference type="Pfam" id="PF02892">
    <property type="entry name" value="zf-BED"/>
    <property type="match status" value="1"/>
</dbReference>
<dbReference type="GO" id="GO:0003677">
    <property type="term" value="F:DNA binding"/>
    <property type="evidence" value="ECO:0007669"/>
    <property type="project" value="UniProtKB-KW"/>
</dbReference>
<evidence type="ECO:0000256" key="4">
    <source>
        <dbReference type="ARBA" id="ARBA00023015"/>
    </source>
</evidence>
<comment type="caution">
    <text evidence="10">The sequence shown here is derived from an EMBL/GenBank/DDBJ whole genome shotgun (WGS) entry which is preliminary data.</text>
</comment>
<dbReference type="PANTHER" id="PTHR46481">
    <property type="entry name" value="ZINC FINGER BED DOMAIN-CONTAINING PROTEIN 4"/>
    <property type="match status" value="1"/>
</dbReference>
<evidence type="ECO:0000259" key="9">
    <source>
        <dbReference type="PROSITE" id="PS50808"/>
    </source>
</evidence>
<proteinExistence type="predicted"/>
<keyword evidence="6" id="KW-0804">Transcription</keyword>
<evidence type="ECO:0000313" key="10">
    <source>
        <dbReference type="EMBL" id="KAL0408170.1"/>
    </source>
</evidence>
<reference evidence="10" key="1">
    <citation type="submission" date="2020-06" db="EMBL/GenBank/DDBJ databases">
        <authorList>
            <person name="Li T."/>
            <person name="Hu X."/>
            <person name="Zhang T."/>
            <person name="Song X."/>
            <person name="Zhang H."/>
            <person name="Dai N."/>
            <person name="Sheng W."/>
            <person name="Hou X."/>
            <person name="Wei L."/>
        </authorList>
    </citation>
    <scope>NUCLEOTIDE SEQUENCE</scope>
    <source>
        <strain evidence="10">G02</strain>
        <tissue evidence="10">Leaf</tissue>
    </source>
</reference>
<evidence type="ECO:0000256" key="8">
    <source>
        <dbReference type="SAM" id="MobiDB-lite"/>
    </source>
</evidence>
<feature type="compositionally biased region" description="Polar residues" evidence="8">
    <location>
        <begin position="1"/>
        <end position="21"/>
    </location>
</feature>
<evidence type="ECO:0000256" key="5">
    <source>
        <dbReference type="ARBA" id="ARBA00023125"/>
    </source>
</evidence>
<keyword evidence="4" id="KW-0805">Transcription regulation</keyword>
<dbReference type="SUPFAM" id="SSF57667">
    <property type="entry name" value="beta-beta-alpha zinc fingers"/>
    <property type="match status" value="1"/>
</dbReference>
<evidence type="ECO:0000256" key="6">
    <source>
        <dbReference type="ARBA" id="ARBA00023163"/>
    </source>
</evidence>
<dbReference type="PROSITE" id="PS50808">
    <property type="entry name" value="ZF_BED"/>
    <property type="match status" value="1"/>
</dbReference>
<keyword evidence="5" id="KW-0238">DNA-binding</keyword>
<evidence type="ECO:0000256" key="2">
    <source>
        <dbReference type="ARBA" id="ARBA00022771"/>
    </source>
</evidence>
<dbReference type="SMART" id="SM00614">
    <property type="entry name" value="ZnF_BED"/>
    <property type="match status" value="1"/>
</dbReference>
<sequence length="462" mass="53920">MSNYDGIGSHSQIQSNSSPNAQIVDMDGLNDQVSGDRLENVEHYFEDNIDVELEGGDEEEDIVGDSKKRKKRVVTSRSPWWDHYTKFQCEKDNVQKARCKYCGREIKADPKAHGTRPLKNHYESCKKKPQEIIRNQNQLSFVPTRMGDRDAPLVNWRFDQDKTREALCHMLVVDELPFKLVEHLGFRHFLSVACPMFAIPSRRTITKDIFNVYVSERARLKSFIEKHAQRVCITTDIWTSIQRVNYMCLNAHFIDDDWNLHKRILNFCPIIGHKSEEIGKGVEKCLLDWGIDRVFSITVDNASSNDGAIAYLEKKFDNWGQNILGGRYVHMRWNSTYLMLEMAISLKRAFDAYEDVDLAYKNDLLRQPFDGIPTGYDWERAKVLVTSLRHFYNLTLRISGALYVTSNLVFREICEVELLLRHWLSSSDVELNEMARKMKEKYDKYWGSIERINMIFILCCDP</sequence>
<dbReference type="EMBL" id="JACGWJ010000007">
    <property type="protein sequence ID" value="KAL0408170.1"/>
    <property type="molecule type" value="Genomic_DNA"/>
</dbReference>
<dbReference type="InterPro" id="IPR052035">
    <property type="entry name" value="ZnF_BED_domain_contain"/>
</dbReference>
<evidence type="ECO:0000256" key="3">
    <source>
        <dbReference type="ARBA" id="ARBA00022833"/>
    </source>
</evidence>
<accession>A0AAW2TTG4</accession>
<reference evidence="10" key="2">
    <citation type="journal article" date="2024" name="Plant">
        <title>Genomic evolution and insights into agronomic trait innovations of Sesamum species.</title>
        <authorList>
            <person name="Miao H."/>
            <person name="Wang L."/>
            <person name="Qu L."/>
            <person name="Liu H."/>
            <person name="Sun Y."/>
            <person name="Le M."/>
            <person name="Wang Q."/>
            <person name="Wei S."/>
            <person name="Zheng Y."/>
            <person name="Lin W."/>
            <person name="Duan Y."/>
            <person name="Cao H."/>
            <person name="Xiong S."/>
            <person name="Wang X."/>
            <person name="Wei L."/>
            <person name="Li C."/>
            <person name="Ma Q."/>
            <person name="Ju M."/>
            <person name="Zhao R."/>
            <person name="Li G."/>
            <person name="Mu C."/>
            <person name="Tian Q."/>
            <person name="Mei H."/>
            <person name="Zhang T."/>
            <person name="Gao T."/>
            <person name="Zhang H."/>
        </authorList>
    </citation>
    <scope>NUCLEOTIDE SEQUENCE</scope>
    <source>
        <strain evidence="10">G02</strain>
    </source>
</reference>
<dbReference type="InterPro" id="IPR003656">
    <property type="entry name" value="Znf_BED"/>
</dbReference>
<feature type="region of interest" description="Disordered" evidence="8">
    <location>
        <begin position="1"/>
        <end position="33"/>
    </location>
</feature>
<dbReference type="InterPro" id="IPR025525">
    <property type="entry name" value="hAT-like_transposase_RNase-H"/>
</dbReference>
<dbReference type="Pfam" id="PF14372">
    <property type="entry name" value="hAT-like_RNase-H"/>
    <property type="match status" value="1"/>
</dbReference>
<dbReference type="PANTHER" id="PTHR46481:SF7">
    <property type="entry name" value="ZINC FINGER BED DOMAIN-CONTAINING PROTEIN RICESLEEPER 2-LIKE"/>
    <property type="match status" value="1"/>
</dbReference>
<keyword evidence="2 7" id="KW-0863">Zinc-finger</keyword>
<gene>
    <name evidence="10" type="ORF">Sradi_1751400</name>
</gene>
<keyword evidence="3" id="KW-0862">Zinc</keyword>
<evidence type="ECO:0000256" key="7">
    <source>
        <dbReference type="PROSITE-ProRule" id="PRU00027"/>
    </source>
</evidence>
<feature type="domain" description="BED-type" evidence="9">
    <location>
        <begin position="75"/>
        <end position="132"/>
    </location>
</feature>
<dbReference type="InterPro" id="IPR036236">
    <property type="entry name" value="Znf_C2H2_sf"/>
</dbReference>